<feature type="region of interest" description="Disordered" evidence="4">
    <location>
        <begin position="1"/>
        <end position="27"/>
    </location>
</feature>
<evidence type="ECO:0000313" key="5">
    <source>
        <dbReference type="EMBL" id="KAG5458733.1"/>
    </source>
</evidence>
<comment type="caution">
    <text evidence="5">The sequence shown here is derived from an EMBL/GenBank/DDBJ whole genome shotgun (WGS) entry which is preliminary data.</text>
</comment>
<evidence type="ECO:0000256" key="3">
    <source>
        <dbReference type="PROSITE-ProRule" id="PRU00023"/>
    </source>
</evidence>
<proteinExistence type="predicted"/>
<evidence type="ECO:0000256" key="2">
    <source>
        <dbReference type="ARBA" id="ARBA00023043"/>
    </source>
</evidence>
<dbReference type="SMART" id="SM00248">
    <property type="entry name" value="ANK"/>
    <property type="match status" value="2"/>
</dbReference>
<evidence type="ECO:0000256" key="1">
    <source>
        <dbReference type="ARBA" id="ARBA00022737"/>
    </source>
</evidence>
<dbReference type="InterPro" id="IPR036770">
    <property type="entry name" value="Ankyrin_rpt-contain_sf"/>
</dbReference>
<dbReference type="GO" id="GO:0010468">
    <property type="term" value="P:regulation of gene expression"/>
    <property type="evidence" value="ECO:0007669"/>
    <property type="project" value="TreeGrafter"/>
</dbReference>
<dbReference type="AlphaFoldDB" id="A0A8H7ZTF4"/>
<feature type="non-terminal residue" evidence="5">
    <location>
        <position position="185"/>
    </location>
</feature>
<protein>
    <submittedName>
        <fullName evidence="5">Uncharacterized protein</fullName>
    </submittedName>
</protein>
<dbReference type="Gene3D" id="1.25.40.20">
    <property type="entry name" value="Ankyrin repeat-containing domain"/>
    <property type="match status" value="1"/>
</dbReference>
<evidence type="ECO:0000256" key="4">
    <source>
        <dbReference type="SAM" id="MobiDB-lite"/>
    </source>
</evidence>
<feature type="region of interest" description="Disordered" evidence="4">
    <location>
        <begin position="72"/>
        <end position="97"/>
    </location>
</feature>
<organism evidence="5 6">
    <name type="scientific">Olpidium bornovanus</name>
    <dbReference type="NCBI Taxonomy" id="278681"/>
    <lineage>
        <taxon>Eukaryota</taxon>
        <taxon>Fungi</taxon>
        <taxon>Fungi incertae sedis</taxon>
        <taxon>Olpidiomycota</taxon>
        <taxon>Olpidiomycotina</taxon>
        <taxon>Olpidiomycetes</taxon>
        <taxon>Olpidiales</taxon>
        <taxon>Olpidiaceae</taxon>
        <taxon>Olpidium</taxon>
    </lineage>
</organism>
<dbReference type="EMBL" id="JAEFCI010008017">
    <property type="protein sequence ID" value="KAG5458733.1"/>
    <property type="molecule type" value="Genomic_DNA"/>
</dbReference>
<keyword evidence="6" id="KW-1185">Reference proteome</keyword>
<dbReference type="OrthoDB" id="539213at2759"/>
<dbReference type="PANTHER" id="PTHR24124:SF14">
    <property type="entry name" value="CHROMOSOME UNDETERMINED SCAFFOLD_25, WHOLE GENOME SHOTGUN SEQUENCE"/>
    <property type="match status" value="1"/>
</dbReference>
<dbReference type="Proteomes" id="UP000673691">
    <property type="component" value="Unassembled WGS sequence"/>
</dbReference>
<name>A0A8H7ZTF4_9FUNG</name>
<dbReference type="PROSITE" id="PS50088">
    <property type="entry name" value="ANK_REPEAT"/>
    <property type="match status" value="1"/>
</dbReference>
<reference evidence="5 6" key="1">
    <citation type="journal article" name="Sci. Rep.">
        <title>Genome-scale phylogenetic analyses confirm Olpidium as the closest living zoosporic fungus to the non-flagellated, terrestrial fungi.</title>
        <authorList>
            <person name="Chang Y."/>
            <person name="Rochon D."/>
            <person name="Sekimoto S."/>
            <person name="Wang Y."/>
            <person name="Chovatia M."/>
            <person name="Sandor L."/>
            <person name="Salamov A."/>
            <person name="Grigoriev I.V."/>
            <person name="Stajich J.E."/>
            <person name="Spatafora J.W."/>
        </authorList>
    </citation>
    <scope>NUCLEOTIDE SEQUENCE [LARGE SCALE GENOMIC DNA]</scope>
    <source>
        <strain evidence="5">S191</strain>
    </source>
</reference>
<keyword evidence="1" id="KW-0677">Repeat</keyword>
<evidence type="ECO:0000313" key="6">
    <source>
        <dbReference type="Proteomes" id="UP000673691"/>
    </source>
</evidence>
<gene>
    <name evidence="5" type="ORF">BJ554DRAFT_991</name>
</gene>
<feature type="repeat" description="ANK" evidence="3">
    <location>
        <begin position="144"/>
        <end position="176"/>
    </location>
</feature>
<dbReference type="PANTHER" id="PTHR24124">
    <property type="entry name" value="ANKYRIN REPEAT FAMILY A"/>
    <property type="match status" value="1"/>
</dbReference>
<dbReference type="GO" id="GO:0005634">
    <property type="term" value="C:nucleus"/>
    <property type="evidence" value="ECO:0007669"/>
    <property type="project" value="TreeGrafter"/>
</dbReference>
<dbReference type="InterPro" id="IPR002110">
    <property type="entry name" value="Ankyrin_rpt"/>
</dbReference>
<keyword evidence="2 3" id="KW-0040">ANK repeat</keyword>
<dbReference type="Pfam" id="PF00023">
    <property type="entry name" value="Ank"/>
    <property type="match status" value="1"/>
</dbReference>
<accession>A0A8H7ZTF4</accession>
<sequence length="185" mass="19243">MADSADVFAALRSPQSPRTSLAAARPEDPFDPGIWNQAGFAPLHVAVAACAEAGDPEKASVVELLLRQVQGNWRGDGPGARPPGKTGVHPRPKPPAMSHFPFPSLRLRRAPGSSLVFFFPSVCVLVLRSAARKFNVDVHVRDASGNTPLHTAAATGSGDAANLLLSAGADPFPANLDGRLPVACA</sequence>
<dbReference type="PROSITE" id="PS50297">
    <property type="entry name" value="ANK_REP_REGION"/>
    <property type="match status" value="1"/>
</dbReference>
<dbReference type="SUPFAM" id="SSF48403">
    <property type="entry name" value="Ankyrin repeat"/>
    <property type="match status" value="1"/>
</dbReference>